<comment type="caution">
    <text evidence="2">The sequence shown here is derived from an EMBL/GenBank/DDBJ whole genome shotgun (WGS) entry which is preliminary data.</text>
</comment>
<dbReference type="EMBL" id="JACRSP010000001">
    <property type="protein sequence ID" value="MBC8535499.1"/>
    <property type="molecule type" value="Genomic_DNA"/>
</dbReference>
<dbReference type="PROSITE" id="PS50930">
    <property type="entry name" value="HTH_LYTTR"/>
    <property type="match status" value="1"/>
</dbReference>
<keyword evidence="3" id="KW-1185">Reference proteome</keyword>
<dbReference type="PANTHER" id="PTHR37299:SF4">
    <property type="entry name" value="TRANSCRIPTIONAL REGULATOR"/>
    <property type="match status" value="1"/>
</dbReference>
<dbReference type="InterPro" id="IPR007492">
    <property type="entry name" value="LytTR_DNA-bd_dom"/>
</dbReference>
<dbReference type="GO" id="GO:0003677">
    <property type="term" value="F:DNA binding"/>
    <property type="evidence" value="ECO:0007669"/>
    <property type="project" value="InterPro"/>
</dbReference>
<name>A0A926DDU9_9FIRM</name>
<dbReference type="PANTHER" id="PTHR37299">
    <property type="entry name" value="TRANSCRIPTIONAL REGULATOR-RELATED"/>
    <property type="match status" value="1"/>
</dbReference>
<accession>A0A926DDU9</accession>
<evidence type="ECO:0000259" key="1">
    <source>
        <dbReference type="PROSITE" id="PS50930"/>
    </source>
</evidence>
<dbReference type="Pfam" id="PF04397">
    <property type="entry name" value="LytTR"/>
    <property type="match status" value="1"/>
</dbReference>
<dbReference type="InterPro" id="IPR046947">
    <property type="entry name" value="LytR-like"/>
</dbReference>
<evidence type="ECO:0000313" key="3">
    <source>
        <dbReference type="Proteomes" id="UP000620366"/>
    </source>
</evidence>
<dbReference type="RefSeq" id="WP_249299226.1">
    <property type="nucleotide sequence ID" value="NZ_JACRSP010000001.1"/>
</dbReference>
<evidence type="ECO:0000313" key="2">
    <source>
        <dbReference type="EMBL" id="MBC8535499.1"/>
    </source>
</evidence>
<dbReference type="AlphaFoldDB" id="A0A926DDU9"/>
<dbReference type="Proteomes" id="UP000620366">
    <property type="component" value="Unassembled WGS sequence"/>
</dbReference>
<protein>
    <submittedName>
        <fullName evidence="2">LytTR family transcriptional regulator</fullName>
    </submittedName>
</protein>
<sequence length="150" mass="17414">MRVELQISQSVTEPYAVVYANALTPEIKRTVSVLQQQESVVTALDERENIIILKQEELYMVRVEQAKTVVYCREGRYHTKKRLYEFVAPLNDFVQISKSAWINTNQLERVEPSFNGLMRIWLKNGLGEYISRKYLPAFKRTLGLGKGESK</sequence>
<dbReference type="SMART" id="SM00850">
    <property type="entry name" value="LytTR"/>
    <property type="match status" value="1"/>
</dbReference>
<proteinExistence type="predicted"/>
<feature type="domain" description="HTH LytTR-type" evidence="1">
    <location>
        <begin position="47"/>
        <end position="144"/>
    </location>
</feature>
<dbReference type="Gene3D" id="2.40.50.1020">
    <property type="entry name" value="LytTr DNA-binding domain"/>
    <property type="match status" value="1"/>
</dbReference>
<organism evidence="2 3">
    <name type="scientific">Feifania hominis</name>
    <dbReference type="NCBI Taxonomy" id="2763660"/>
    <lineage>
        <taxon>Bacteria</taxon>
        <taxon>Bacillati</taxon>
        <taxon>Bacillota</taxon>
        <taxon>Clostridia</taxon>
        <taxon>Eubacteriales</taxon>
        <taxon>Feifaniaceae</taxon>
        <taxon>Feifania</taxon>
    </lineage>
</organism>
<dbReference type="GO" id="GO:0000156">
    <property type="term" value="F:phosphorelay response regulator activity"/>
    <property type="evidence" value="ECO:0007669"/>
    <property type="project" value="InterPro"/>
</dbReference>
<gene>
    <name evidence="2" type="ORF">H8695_02165</name>
</gene>
<reference evidence="2" key="1">
    <citation type="submission" date="2020-08" db="EMBL/GenBank/DDBJ databases">
        <title>Genome public.</title>
        <authorList>
            <person name="Liu C."/>
            <person name="Sun Q."/>
        </authorList>
    </citation>
    <scope>NUCLEOTIDE SEQUENCE</scope>
    <source>
        <strain evidence="2">BX7</strain>
    </source>
</reference>